<evidence type="ECO:0000313" key="18">
    <source>
        <dbReference type="Proteomes" id="UP001301152"/>
    </source>
</evidence>
<evidence type="ECO:0000313" key="17">
    <source>
        <dbReference type="EMBL" id="MCX2562506.1"/>
    </source>
</evidence>
<proteinExistence type="predicted"/>
<evidence type="ECO:0000256" key="10">
    <source>
        <dbReference type="ARBA" id="ARBA00022840"/>
    </source>
</evidence>
<dbReference type="PRINTS" id="PR00344">
    <property type="entry name" value="BCTRLSENSOR"/>
</dbReference>
<keyword evidence="4" id="KW-1003">Cell membrane</keyword>
<dbReference type="SUPFAM" id="SSF158472">
    <property type="entry name" value="HAMP domain-like"/>
    <property type="match status" value="1"/>
</dbReference>
<feature type="transmembrane region" description="Helical" evidence="14">
    <location>
        <begin position="29"/>
        <end position="51"/>
    </location>
</feature>
<dbReference type="InterPro" id="IPR036097">
    <property type="entry name" value="HisK_dim/P_sf"/>
</dbReference>
<dbReference type="PANTHER" id="PTHR43065:SF10">
    <property type="entry name" value="PEROXIDE STRESS-ACTIVATED HISTIDINE KINASE MAK3"/>
    <property type="match status" value="1"/>
</dbReference>
<evidence type="ECO:0000256" key="7">
    <source>
        <dbReference type="ARBA" id="ARBA00022692"/>
    </source>
</evidence>
<name>A0ABT3QB51_9PROT</name>
<comment type="caution">
    <text evidence="17">The sequence shown here is derived from an EMBL/GenBank/DDBJ whole genome shotgun (WGS) entry which is preliminary data.</text>
</comment>
<keyword evidence="8" id="KW-0547">Nucleotide-binding</keyword>
<feature type="transmembrane region" description="Helical" evidence="14">
    <location>
        <begin position="309"/>
        <end position="334"/>
    </location>
</feature>
<keyword evidence="11 14" id="KW-1133">Transmembrane helix</keyword>
<dbReference type="Proteomes" id="UP001301152">
    <property type="component" value="Unassembled WGS sequence"/>
</dbReference>
<dbReference type="InterPro" id="IPR003661">
    <property type="entry name" value="HisK_dim/P_dom"/>
</dbReference>
<comment type="catalytic activity">
    <reaction evidence="1">
        <text>ATP + protein L-histidine = ADP + protein N-phospho-L-histidine.</text>
        <dbReference type="EC" id="2.7.13.3"/>
    </reaction>
</comment>
<evidence type="ECO:0000259" key="15">
    <source>
        <dbReference type="PROSITE" id="PS50109"/>
    </source>
</evidence>
<dbReference type="EC" id="2.7.13.3" evidence="3"/>
<evidence type="ECO:0000256" key="1">
    <source>
        <dbReference type="ARBA" id="ARBA00000085"/>
    </source>
</evidence>
<dbReference type="Pfam" id="PF00672">
    <property type="entry name" value="HAMP"/>
    <property type="match status" value="1"/>
</dbReference>
<evidence type="ECO:0000256" key="11">
    <source>
        <dbReference type="ARBA" id="ARBA00022989"/>
    </source>
</evidence>
<dbReference type="Pfam" id="PF00512">
    <property type="entry name" value="HisKA"/>
    <property type="match status" value="1"/>
</dbReference>
<feature type="domain" description="Histidine kinase" evidence="15">
    <location>
        <begin position="525"/>
        <end position="752"/>
    </location>
</feature>
<dbReference type="InterPro" id="IPR003660">
    <property type="entry name" value="HAMP_dom"/>
</dbReference>
<keyword evidence="13 14" id="KW-0472">Membrane</keyword>
<dbReference type="Gene3D" id="6.10.340.10">
    <property type="match status" value="1"/>
</dbReference>
<evidence type="ECO:0000256" key="8">
    <source>
        <dbReference type="ARBA" id="ARBA00022741"/>
    </source>
</evidence>
<evidence type="ECO:0000256" key="13">
    <source>
        <dbReference type="ARBA" id="ARBA00023136"/>
    </source>
</evidence>
<dbReference type="PIRSF" id="PIRSF037532">
    <property type="entry name" value="STHK_NtrY"/>
    <property type="match status" value="1"/>
</dbReference>
<dbReference type="InterPro" id="IPR004358">
    <property type="entry name" value="Sig_transdc_His_kin-like_C"/>
</dbReference>
<dbReference type="SUPFAM" id="SSF55874">
    <property type="entry name" value="ATPase domain of HSP90 chaperone/DNA topoisomerase II/histidine kinase"/>
    <property type="match status" value="1"/>
</dbReference>
<dbReference type="Gene3D" id="1.10.287.130">
    <property type="match status" value="1"/>
</dbReference>
<evidence type="ECO:0000256" key="6">
    <source>
        <dbReference type="ARBA" id="ARBA00022679"/>
    </source>
</evidence>
<keyword evidence="12" id="KW-0902">Two-component regulatory system</keyword>
<evidence type="ECO:0000256" key="4">
    <source>
        <dbReference type="ARBA" id="ARBA00022475"/>
    </source>
</evidence>
<dbReference type="CDD" id="cd00082">
    <property type="entry name" value="HisKA"/>
    <property type="match status" value="1"/>
</dbReference>
<evidence type="ECO:0000256" key="12">
    <source>
        <dbReference type="ARBA" id="ARBA00023012"/>
    </source>
</evidence>
<feature type="domain" description="HAMP" evidence="16">
    <location>
        <begin position="335"/>
        <end position="388"/>
    </location>
</feature>
<dbReference type="Gene3D" id="3.30.565.10">
    <property type="entry name" value="Histidine kinase-like ATPase, C-terminal domain"/>
    <property type="match status" value="1"/>
</dbReference>
<dbReference type="SUPFAM" id="SSF47384">
    <property type="entry name" value="Homodimeric domain of signal transducing histidine kinase"/>
    <property type="match status" value="1"/>
</dbReference>
<dbReference type="PROSITE" id="PS50885">
    <property type="entry name" value="HAMP"/>
    <property type="match status" value="1"/>
</dbReference>
<evidence type="ECO:0000256" key="9">
    <source>
        <dbReference type="ARBA" id="ARBA00022777"/>
    </source>
</evidence>
<accession>A0ABT3QB51</accession>
<dbReference type="InterPro" id="IPR036890">
    <property type="entry name" value="HATPase_C_sf"/>
</dbReference>
<dbReference type="Pfam" id="PF19312">
    <property type="entry name" value="NtrY_N"/>
    <property type="match status" value="1"/>
</dbReference>
<feature type="transmembrane region" description="Helical" evidence="14">
    <location>
        <begin position="63"/>
        <end position="83"/>
    </location>
</feature>
<keyword evidence="5" id="KW-0597">Phosphoprotein</keyword>
<keyword evidence="18" id="KW-1185">Reference proteome</keyword>
<dbReference type="InterPro" id="IPR045671">
    <property type="entry name" value="NtrY-like_N"/>
</dbReference>
<comment type="subcellular location">
    <subcellularLocation>
        <location evidence="2">Cell membrane</location>
        <topology evidence="2">Multi-pass membrane protein</topology>
    </subcellularLocation>
</comment>
<organism evidence="17 18">
    <name type="scientific">Acetobacter thailandicus</name>
    <dbReference type="NCBI Taxonomy" id="1502842"/>
    <lineage>
        <taxon>Bacteria</taxon>
        <taxon>Pseudomonadati</taxon>
        <taxon>Pseudomonadota</taxon>
        <taxon>Alphaproteobacteria</taxon>
        <taxon>Acetobacterales</taxon>
        <taxon>Acetobacteraceae</taxon>
        <taxon>Acetobacter</taxon>
    </lineage>
</organism>
<protein>
    <recommendedName>
        <fullName evidence="3">histidine kinase</fullName>
        <ecNumber evidence="3">2.7.13.3</ecNumber>
    </recommendedName>
</protein>
<dbReference type="RefSeq" id="WP_173559353.1">
    <property type="nucleotide sequence ID" value="NZ_JAPIUZ010000001.1"/>
</dbReference>
<evidence type="ECO:0000256" key="14">
    <source>
        <dbReference type="SAM" id="Phobius"/>
    </source>
</evidence>
<dbReference type="PANTHER" id="PTHR43065">
    <property type="entry name" value="SENSOR HISTIDINE KINASE"/>
    <property type="match status" value="1"/>
</dbReference>
<dbReference type="CDD" id="cd06225">
    <property type="entry name" value="HAMP"/>
    <property type="match status" value="1"/>
</dbReference>
<keyword evidence="7 14" id="KW-0812">Transmembrane</keyword>
<evidence type="ECO:0000256" key="3">
    <source>
        <dbReference type="ARBA" id="ARBA00012438"/>
    </source>
</evidence>
<reference evidence="17 18" key="1">
    <citation type="submission" date="2022-11" db="EMBL/GenBank/DDBJ databases">
        <title>Genome sequencing of Acetobacter type strain.</title>
        <authorList>
            <person name="Heo J."/>
            <person name="Lee D."/>
            <person name="Han B.-H."/>
            <person name="Hong S.-B."/>
            <person name="Kwon S.-W."/>
        </authorList>
    </citation>
    <scope>NUCLEOTIDE SEQUENCE [LARGE SCALE GENOMIC DNA]</scope>
    <source>
        <strain evidence="17 18">KACC 21253</strain>
    </source>
</reference>
<keyword evidence="9 17" id="KW-0418">Kinase</keyword>
<keyword evidence="6" id="KW-0808">Transferase</keyword>
<dbReference type="SMART" id="SM00387">
    <property type="entry name" value="HATPase_c"/>
    <property type="match status" value="1"/>
</dbReference>
<sequence>MKQWLSHCHEWLLKTRLIWLLRSLERKSVALTLAALALVLGLATFVVLSAGMSLGHYMVIEPLVVILNAFVLCLLLAALLMRAGPMLMEHRKGLAGARLHVRLVTLFGIVAVAPTLVVGIFATLFFHFGIQIWFSDRVNTALNEALEVSRGYLKEHNANIRTDAFSLANYITSAQNELTANGMNLLQNSSELSEMLDSQATIRGLTEALVYDPITNKVVAAGGLMSRTGYQKDLPPPAATAMARTSDVAILDSPDQRTVRAVVELSQTPALMLVITRLVDPSILEHMHRTEGVLADYRRLNANKAKIQLTFILIFALVALLVLAAAALIGLALANQIARPLSLLILAARRISEGDLAVHVPEADRDDEVSSLSRAFNRMTEQLASQRAELMVAYGQINERRRFTEAVLSGVSAGVIGLDVEQRIELPNRAASLLLETDMMNAIGEPLSLRVPEFSEILSEVGSTTENVITRELQIGPPAKRRTLLVRVGAEMRDQVAEGYVITFDDITALQQAQRKAAWADVARRIAHEIKNPLTPIQLAAERLKRRFLKEITSDPETFAQCADTIVRQVGDIGRMVDEFSAFARMPQPAMRDEDLSRIIREVLILQRNAHVEITYNVTLPERGPVVRCDRRLISQALINLLQNAADAIAMTPKQGDVDNNEEDEGGAGEICIAIEMKAETVEILVIDNGAGLPSGDRDRLTEPYVTHKAKGTGLGLAIVKKIMEDHGGLIHLQDRAEGRGTVATLILPVKDSYGS</sequence>
<dbReference type="SMART" id="SM00304">
    <property type="entry name" value="HAMP"/>
    <property type="match status" value="1"/>
</dbReference>
<dbReference type="Gene3D" id="3.30.450.20">
    <property type="entry name" value="PAS domain"/>
    <property type="match status" value="1"/>
</dbReference>
<dbReference type="InterPro" id="IPR017232">
    <property type="entry name" value="NtrY"/>
</dbReference>
<evidence type="ECO:0000259" key="16">
    <source>
        <dbReference type="PROSITE" id="PS50885"/>
    </source>
</evidence>
<evidence type="ECO:0000256" key="2">
    <source>
        <dbReference type="ARBA" id="ARBA00004651"/>
    </source>
</evidence>
<dbReference type="GO" id="GO:0016301">
    <property type="term" value="F:kinase activity"/>
    <property type="evidence" value="ECO:0007669"/>
    <property type="project" value="UniProtKB-KW"/>
</dbReference>
<dbReference type="Pfam" id="PF02518">
    <property type="entry name" value="HATPase_c"/>
    <property type="match status" value="1"/>
</dbReference>
<dbReference type="InterPro" id="IPR005467">
    <property type="entry name" value="His_kinase_dom"/>
</dbReference>
<feature type="transmembrane region" description="Helical" evidence="14">
    <location>
        <begin position="103"/>
        <end position="128"/>
    </location>
</feature>
<dbReference type="InterPro" id="IPR003594">
    <property type="entry name" value="HATPase_dom"/>
</dbReference>
<dbReference type="SMART" id="SM00388">
    <property type="entry name" value="HisKA"/>
    <property type="match status" value="1"/>
</dbReference>
<gene>
    <name evidence="17" type="ORF">OQ497_00770</name>
</gene>
<keyword evidence="10" id="KW-0067">ATP-binding</keyword>
<dbReference type="EMBL" id="JAPIUZ010000001">
    <property type="protein sequence ID" value="MCX2562506.1"/>
    <property type="molecule type" value="Genomic_DNA"/>
</dbReference>
<dbReference type="PROSITE" id="PS50109">
    <property type="entry name" value="HIS_KIN"/>
    <property type="match status" value="1"/>
</dbReference>
<evidence type="ECO:0000256" key="5">
    <source>
        <dbReference type="ARBA" id="ARBA00022553"/>
    </source>
</evidence>